<dbReference type="OrthoDB" id="2890392at2"/>
<evidence type="ECO:0000313" key="1">
    <source>
        <dbReference type="EMBL" id="TWI59232.1"/>
    </source>
</evidence>
<dbReference type="EMBL" id="VLKZ01000002">
    <property type="protein sequence ID" value="TWI59234.1"/>
    <property type="molecule type" value="Genomic_DNA"/>
</dbReference>
<dbReference type="RefSeq" id="WP_144449304.1">
    <property type="nucleotide sequence ID" value="NZ_VLKZ01000002.1"/>
</dbReference>
<reference evidence="2 3" key="1">
    <citation type="journal article" date="2015" name="Stand. Genomic Sci.">
        <title>Genomic Encyclopedia of Bacterial and Archaeal Type Strains, Phase III: the genomes of soil and plant-associated and newly described type strains.</title>
        <authorList>
            <person name="Whitman W.B."/>
            <person name="Woyke T."/>
            <person name="Klenk H.P."/>
            <person name="Zhou Y."/>
            <person name="Lilburn T.G."/>
            <person name="Beck B.J."/>
            <person name="De Vos P."/>
            <person name="Vandamme P."/>
            <person name="Eisen J.A."/>
            <person name="Garrity G."/>
            <person name="Hugenholtz P."/>
            <person name="Kyrpides N.C."/>
        </authorList>
    </citation>
    <scope>NUCLEOTIDE SEQUENCE [LARGE SCALE GENOMIC DNA]</scope>
    <source>
        <strain evidence="2 3">CGMCC 1.10116</strain>
    </source>
</reference>
<protein>
    <submittedName>
        <fullName evidence="2">Uncharacterized protein</fullName>
    </submittedName>
</protein>
<comment type="caution">
    <text evidence="2">The sequence shown here is derived from an EMBL/GenBank/DDBJ whole genome shotgun (WGS) entry which is preliminary data.</text>
</comment>
<evidence type="ECO:0000313" key="3">
    <source>
        <dbReference type="Proteomes" id="UP000315711"/>
    </source>
</evidence>
<dbReference type="EMBL" id="VLKZ01000002">
    <property type="protein sequence ID" value="TWI59232.1"/>
    <property type="molecule type" value="Genomic_DNA"/>
</dbReference>
<accession>A0A562QR76</accession>
<sequence length="71" mass="7997">MKVKIIMDSGKEYLLNEIGYSADSFLNSFYDINEIPMGGSVKVIKNYLVQLSREGTIMINPSHISSIEIIK</sequence>
<keyword evidence="3" id="KW-1185">Reference proteome</keyword>
<gene>
    <name evidence="1" type="ORF">IQ10_00946</name>
    <name evidence="2" type="ORF">IQ10_00948</name>
</gene>
<reference evidence="2" key="2">
    <citation type="submission" date="2019-07" db="EMBL/GenBank/DDBJ databases">
        <authorList>
            <person name="Whitman W."/>
            <person name="Huntemann M."/>
            <person name="Clum A."/>
            <person name="Pillay M."/>
            <person name="Palaniappan K."/>
            <person name="Varghese N."/>
            <person name="Mikhailova N."/>
            <person name="Stamatis D."/>
            <person name="Reddy T."/>
            <person name="Daum C."/>
            <person name="Shapiro N."/>
            <person name="Ivanova N."/>
            <person name="Kyrpides N."/>
            <person name="Woyke T."/>
        </authorList>
    </citation>
    <scope>NUCLEOTIDE SEQUENCE</scope>
    <source>
        <strain evidence="2">CGMCC 1.10116</strain>
    </source>
</reference>
<organism evidence="2 3">
    <name type="scientific">Halalkalibacter nanhaiisediminis</name>
    <dbReference type="NCBI Taxonomy" id="688079"/>
    <lineage>
        <taxon>Bacteria</taxon>
        <taxon>Bacillati</taxon>
        <taxon>Bacillota</taxon>
        <taxon>Bacilli</taxon>
        <taxon>Bacillales</taxon>
        <taxon>Bacillaceae</taxon>
        <taxon>Halalkalibacter</taxon>
    </lineage>
</organism>
<name>A0A562QR76_9BACI</name>
<proteinExistence type="predicted"/>
<evidence type="ECO:0000313" key="2">
    <source>
        <dbReference type="EMBL" id="TWI59234.1"/>
    </source>
</evidence>
<dbReference type="AlphaFoldDB" id="A0A562QR76"/>
<dbReference type="Proteomes" id="UP000315711">
    <property type="component" value="Unassembled WGS sequence"/>
</dbReference>